<dbReference type="InterPro" id="IPR024211">
    <property type="entry name" value="DUF3841"/>
</dbReference>
<name>A0A3R6HBG4_9FIRM</name>
<evidence type="ECO:0000313" key="1">
    <source>
        <dbReference type="EMBL" id="RHG60072.1"/>
    </source>
</evidence>
<accession>A0A3R6HBG4</accession>
<proteinExistence type="predicted"/>
<dbReference type="EMBL" id="QRIM01000010">
    <property type="protein sequence ID" value="RHG60072.1"/>
    <property type="molecule type" value="Genomic_DNA"/>
</dbReference>
<dbReference type="Proteomes" id="UP000286595">
    <property type="component" value="Unassembled WGS sequence"/>
</dbReference>
<gene>
    <name evidence="1" type="ORF">DW252_09805</name>
</gene>
<organism evidence="1 2">
    <name type="scientific">Coprococcus comes</name>
    <dbReference type="NCBI Taxonomy" id="410072"/>
    <lineage>
        <taxon>Bacteria</taxon>
        <taxon>Bacillati</taxon>
        <taxon>Bacillota</taxon>
        <taxon>Clostridia</taxon>
        <taxon>Lachnospirales</taxon>
        <taxon>Lachnospiraceae</taxon>
        <taxon>Coprococcus</taxon>
    </lineage>
</organism>
<dbReference type="RefSeq" id="WP_118218316.1">
    <property type="nucleotide sequence ID" value="NZ_QRIM01000010.1"/>
</dbReference>
<dbReference type="Pfam" id="PF12952">
    <property type="entry name" value="DUF3841"/>
    <property type="match status" value="1"/>
</dbReference>
<comment type="caution">
    <text evidence="1">The sequence shown here is derived from an EMBL/GenBank/DDBJ whole genome shotgun (WGS) entry which is preliminary data.</text>
</comment>
<dbReference type="AlphaFoldDB" id="A0A3R6HBG4"/>
<protein>
    <submittedName>
        <fullName evidence="1">DUF3841 domain-containing protein</fullName>
    </submittedName>
</protein>
<evidence type="ECO:0000313" key="2">
    <source>
        <dbReference type="Proteomes" id="UP000286595"/>
    </source>
</evidence>
<sequence length="190" mass="22707">MGEKCNTITLYASQADPVIEAIERNGVCYSKEAYVRKKYQESAKIFTTAYSWFVREMEKYVKKPDGAEYPYWAFREAYNVDQSMGGNFLTLEVPLDEILLFDMYDWNKILCLKYIGEDEKDEKQFQEQLEMYGVKEMDAVLSNFYPLQKEQILKSWQRLTRYHEELVHGNTELVRDVQAGLWRIKKEWIR</sequence>
<reference evidence="1 2" key="1">
    <citation type="submission" date="2018-08" db="EMBL/GenBank/DDBJ databases">
        <title>A genome reference for cultivated species of the human gut microbiota.</title>
        <authorList>
            <person name="Zou Y."/>
            <person name="Xue W."/>
            <person name="Luo G."/>
        </authorList>
    </citation>
    <scope>NUCLEOTIDE SEQUENCE [LARGE SCALE GENOMIC DNA]</scope>
    <source>
        <strain evidence="1 2">AM22-12LB</strain>
    </source>
</reference>